<evidence type="ECO:0000256" key="13">
    <source>
        <dbReference type="ARBA" id="ARBA00051157"/>
    </source>
</evidence>
<dbReference type="Gene3D" id="3.20.20.70">
    <property type="entry name" value="Aldolase class I"/>
    <property type="match status" value="1"/>
</dbReference>
<evidence type="ECO:0000256" key="3">
    <source>
        <dbReference type="ARBA" id="ARBA00011738"/>
    </source>
</evidence>
<comment type="similarity">
    <text evidence="2 16">Belongs to the radical SAM superfamily. Biotin synthase family.</text>
</comment>
<dbReference type="EMBL" id="LGSS01000015">
    <property type="protein sequence ID" value="KNF07531.1"/>
    <property type="molecule type" value="Genomic_DNA"/>
</dbReference>
<dbReference type="SFLD" id="SFLDG01278">
    <property type="entry name" value="biotin_synthase_like"/>
    <property type="match status" value="1"/>
</dbReference>
<evidence type="ECO:0000256" key="12">
    <source>
        <dbReference type="ARBA" id="ARBA00023014"/>
    </source>
</evidence>
<dbReference type="InterPro" id="IPR006638">
    <property type="entry name" value="Elp3/MiaA/NifB-like_rSAM"/>
</dbReference>
<dbReference type="InterPro" id="IPR013785">
    <property type="entry name" value="Aldolase_TIM"/>
</dbReference>
<comment type="pathway">
    <text evidence="1 16">Cofactor biosynthesis; biotin biosynthesis; biotin from 7,8-diaminononanoate: step 2/2.</text>
</comment>
<evidence type="ECO:0000256" key="4">
    <source>
        <dbReference type="ARBA" id="ARBA00012236"/>
    </source>
</evidence>
<evidence type="ECO:0000256" key="9">
    <source>
        <dbReference type="ARBA" id="ARBA00022723"/>
    </source>
</evidence>
<organism evidence="19 20">
    <name type="scientific">Gottschalkia purinilytica</name>
    <name type="common">Clostridium purinilyticum</name>
    <dbReference type="NCBI Taxonomy" id="1503"/>
    <lineage>
        <taxon>Bacteria</taxon>
        <taxon>Bacillati</taxon>
        <taxon>Bacillota</taxon>
        <taxon>Tissierellia</taxon>
        <taxon>Tissierellales</taxon>
        <taxon>Gottschalkiaceae</taxon>
        <taxon>Gottschalkia</taxon>
    </lineage>
</organism>
<dbReference type="OrthoDB" id="9786826at2"/>
<dbReference type="STRING" id="1503.CLPU_15c00250"/>
<dbReference type="InterPro" id="IPR058240">
    <property type="entry name" value="rSAM_sf"/>
</dbReference>
<evidence type="ECO:0000256" key="16">
    <source>
        <dbReference type="HAMAP-Rule" id="MF_01694"/>
    </source>
</evidence>
<dbReference type="UniPathway" id="UPA00078">
    <property type="reaction ID" value="UER00162"/>
</dbReference>
<evidence type="ECO:0000256" key="8">
    <source>
        <dbReference type="ARBA" id="ARBA00022714"/>
    </source>
</evidence>
<keyword evidence="20" id="KW-1185">Reference proteome</keyword>
<dbReference type="GO" id="GO:0051537">
    <property type="term" value="F:2 iron, 2 sulfur cluster binding"/>
    <property type="evidence" value="ECO:0007669"/>
    <property type="project" value="UniProtKB-KW"/>
</dbReference>
<keyword evidence="8 16" id="KW-0001">2Fe-2S</keyword>
<evidence type="ECO:0000256" key="10">
    <source>
        <dbReference type="ARBA" id="ARBA00022756"/>
    </source>
</evidence>
<dbReference type="EC" id="2.8.1.6" evidence="4 16"/>
<feature type="binding site" evidence="16 17">
    <location>
        <position position="145"/>
    </location>
    <ligand>
        <name>[2Fe-2S] cluster</name>
        <dbReference type="ChEBI" id="CHEBI:190135"/>
    </ligand>
</feature>
<dbReference type="SMART" id="SM00729">
    <property type="entry name" value="Elp3"/>
    <property type="match status" value="1"/>
</dbReference>
<dbReference type="InterPro" id="IPR024177">
    <property type="entry name" value="Biotin_synthase"/>
</dbReference>
<feature type="binding site" evidence="16 17">
    <location>
        <position position="73"/>
    </location>
    <ligand>
        <name>[4Fe-4S] cluster</name>
        <dbReference type="ChEBI" id="CHEBI:49883"/>
        <note>4Fe-4S-S-AdoMet</note>
    </ligand>
</feature>
<evidence type="ECO:0000256" key="1">
    <source>
        <dbReference type="ARBA" id="ARBA00004942"/>
    </source>
</evidence>
<feature type="binding site" evidence="16 17">
    <location>
        <position position="205"/>
    </location>
    <ligand>
        <name>[2Fe-2S] cluster</name>
        <dbReference type="ChEBI" id="CHEBI:190135"/>
    </ligand>
</feature>
<evidence type="ECO:0000256" key="14">
    <source>
        <dbReference type="ARBA" id="ARBA00057568"/>
    </source>
</evidence>
<dbReference type="PATRIC" id="fig|1503.3.peg.566"/>
<evidence type="ECO:0000256" key="2">
    <source>
        <dbReference type="ARBA" id="ARBA00010765"/>
    </source>
</evidence>
<evidence type="ECO:0000256" key="5">
    <source>
        <dbReference type="ARBA" id="ARBA00022485"/>
    </source>
</evidence>
<comment type="cofactor">
    <cofactor evidence="17">
        <name>[2Fe-2S] cluster</name>
        <dbReference type="ChEBI" id="CHEBI:190135"/>
    </cofactor>
    <text evidence="17">Binds 1 [2Fe-2S] cluster. The cluster is coordinated with 3 cysteines and 1 arginine.</text>
</comment>
<dbReference type="RefSeq" id="WP_050356118.1">
    <property type="nucleotide sequence ID" value="NZ_LGSS01000015.1"/>
</dbReference>
<keyword evidence="7 16" id="KW-0949">S-adenosyl-L-methionine</keyword>
<comment type="catalytic activity">
    <reaction evidence="13 16">
        <text>(4R,5S)-dethiobiotin + (sulfur carrier)-SH + 2 reduced [2Fe-2S]-[ferredoxin] + 2 S-adenosyl-L-methionine = (sulfur carrier)-H + biotin + 2 5'-deoxyadenosine + 2 L-methionine + 2 oxidized [2Fe-2S]-[ferredoxin]</text>
        <dbReference type="Rhea" id="RHEA:22060"/>
        <dbReference type="Rhea" id="RHEA-COMP:10000"/>
        <dbReference type="Rhea" id="RHEA-COMP:10001"/>
        <dbReference type="Rhea" id="RHEA-COMP:14737"/>
        <dbReference type="Rhea" id="RHEA-COMP:14739"/>
        <dbReference type="ChEBI" id="CHEBI:17319"/>
        <dbReference type="ChEBI" id="CHEBI:29917"/>
        <dbReference type="ChEBI" id="CHEBI:33737"/>
        <dbReference type="ChEBI" id="CHEBI:33738"/>
        <dbReference type="ChEBI" id="CHEBI:57586"/>
        <dbReference type="ChEBI" id="CHEBI:57844"/>
        <dbReference type="ChEBI" id="CHEBI:59789"/>
        <dbReference type="ChEBI" id="CHEBI:64428"/>
        <dbReference type="ChEBI" id="CHEBI:149473"/>
        <dbReference type="EC" id="2.8.1.6"/>
    </reaction>
</comment>
<keyword evidence="11 16" id="KW-0408">Iron</keyword>
<comment type="function">
    <text evidence="14 16">Catalyzes the conversion of dethiobiotin (DTB) to biotin by the insertion of a sulfur atom into dethiobiotin via a radical-based mechanism.</text>
</comment>
<evidence type="ECO:0000256" key="7">
    <source>
        <dbReference type="ARBA" id="ARBA00022691"/>
    </source>
</evidence>
<dbReference type="PANTHER" id="PTHR22976">
    <property type="entry name" value="BIOTIN SYNTHASE"/>
    <property type="match status" value="1"/>
</dbReference>
<dbReference type="SUPFAM" id="SSF102114">
    <property type="entry name" value="Radical SAM enzymes"/>
    <property type="match status" value="1"/>
</dbReference>
<name>A0A0L0W7W7_GOTPU</name>
<accession>A0A0L0W7W7</accession>
<dbReference type="PROSITE" id="PS51918">
    <property type="entry name" value="RADICAL_SAM"/>
    <property type="match status" value="1"/>
</dbReference>
<dbReference type="InterPro" id="IPR007197">
    <property type="entry name" value="rSAM"/>
</dbReference>
<dbReference type="SMART" id="SM00876">
    <property type="entry name" value="BATS"/>
    <property type="match status" value="1"/>
</dbReference>
<dbReference type="CDD" id="cd01335">
    <property type="entry name" value="Radical_SAM"/>
    <property type="match status" value="1"/>
</dbReference>
<evidence type="ECO:0000256" key="11">
    <source>
        <dbReference type="ARBA" id="ARBA00023004"/>
    </source>
</evidence>
<dbReference type="InterPro" id="IPR010722">
    <property type="entry name" value="BATS_dom"/>
</dbReference>
<dbReference type="NCBIfam" id="TIGR00433">
    <property type="entry name" value="bioB"/>
    <property type="match status" value="1"/>
</dbReference>
<keyword evidence="10 16" id="KW-0093">Biotin biosynthesis</keyword>
<keyword evidence="9 16" id="KW-0479">Metal-binding</keyword>
<feature type="domain" description="Radical SAM core" evidence="18">
    <location>
        <begin position="51"/>
        <end position="280"/>
    </location>
</feature>
<dbReference type="AlphaFoldDB" id="A0A0L0W7W7"/>
<evidence type="ECO:0000256" key="17">
    <source>
        <dbReference type="PIRSR" id="PIRSR001619-1"/>
    </source>
</evidence>
<dbReference type="InterPro" id="IPR002684">
    <property type="entry name" value="Biotin_synth/BioAB"/>
</dbReference>
<comment type="caution">
    <text evidence="19">The sequence shown here is derived from an EMBL/GenBank/DDBJ whole genome shotgun (WGS) entry which is preliminary data.</text>
</comment>
<feature type="binding site" evidence="16 17">
    <location>
        <position position="113"/>
    </location>
    <ligand>
        <name>[2Fe-2S] cluster</name>
        <dbReference type="ChEBI" id="CHEBI:190135"/>
    </ligand>
</feature>
<comment type="subunit">
    <text evidence="3 16">Homodimer.</text>
</comment>
<feature type="binding site" evidence="16 17">
    <location>
        <position position="76"/>
    </location>
    <ligand>
        <name>[4Fe-4S] cluster</name>
        <dbReference type="ChEBI" id="CHEBI:49883"/>
        <note>4Fe-4S-S-AdoMet</note>
    </ligand>
</feature>
<evidence type="ECO:0000313" key="19">
    <source>
        <dbReference type="EMBL" id="KNF07531.1"/>
    </source>
</evidence>
<feature type="binding site" evidence="16 17">
    <location>
        <position position="69"/>
    </location>
    <ligand>
        <name>[4Fe-4S] cluster</name>
        <dbReference type="ChEBI" id="CHEBI:49883"/>
        <note>4Fe-4S-S-AdoMet</note>
    </ligand>
</feature>
<proteinExistence type="inferred from homology"/>
<feature type="binding site" evidence="16 17">
    <location>
        <position position="275"/>
    </location>
    <ligand>
        <name>[2Fe-2S] cluster</name>
        <dbReference type="ChEBI" id="CHEBI:190135"/>
    </ligand>
</feature>
<protein>
    <recommendedName>
        <fullName evidence="15 16">Biotin synthase</fullName>
        <ecNumber evidence="4 16">2.8.1.6</ecNumber>
    </recommendedName>
</protein>
<dbReference type="GO" id="GO:0005506">
    <property type="term" value="F:iron ion binding"/>
    <property type="evidence" value="ECO:0007669"/>
    <property type="project" value="UniProtKB-UniRule"/>
</dbReference>
<dbReference type="HAMAP" id="MF_01694">
    <property type="entry name" value="BioB"/>
    <property type="match status" value="1"/>
</dbReference>
<dbReference type="SFLD" id="SFLDS00029">
    <property type="entry name" value="Radical_SAM"/>
    <property type="match status" value="1"/>
</dbReference>
<evidence type="ECO:0000259" key="18">
    <source>
        <dbReference type="PROSITE" id="PS51918"/>
    </source>
</evidence>
<dbReference type="Proteomes" id="UP000037267">
    <property type="component" value="Unassembled WGS sequence"/>
</dbReference>
<dbReference type="GO" id="GO:0051539">
    <property type="term" value="F:4 iron, 4 sulfur cluster binding"/>
    <property type="evidence" value="ECO:0007669"/>
    <property type="project" value="UniProtKB-KW"/>
</dbReference>
<evidence type="ECO:0000313" key="20">
    <source>
        <dbReference type="Proteomes" id="UP000037267"/>
    </source>
</evidence>
<dbReference type="PANTHER" id="PTHR22976:SF2">
    <property type="entry name" value="BIOTIN SYNTHASE, MITOCHONDRIAL"/>
    <property type="match status" value="1"/>
</dbReference>
<dbReference type="GO" id="GO:0009102">
    <property type="term" value="P:biotin biosynthetic process"/>
    <property type="evidence" value="ECO:0007669"/>
    <property type="project" value="UniProtKB-UniRule"/>
</dbReference>
<dbReference type="Pfam" id="PF04055">
    <property type="entry name" value="Radical_SAM"/>
    <property type="match status" value="1"/>
</dbReference>
<keyword evidence="5 16" id="KW-0004">4Fe-4S</keyword>
<evidence type="ECO:0000256" key="6">
    <source>
        <dbReference type="ARBA" id="ARBA00022679"/>
    </source>
</evidence>
<dbReference type="Pfam" id="PF06968">
    <property type="entry name" value="BATS"/>
    <property type="match status" value="1"/>
</dbReference>
<dbReference type="GO" id="GO:0004076">
    <property type="term" value="F:biotin synthase activity"/>
    <property type="evidence" value="ECO:0007669"/>
    <property type="project" value="UniProtKB-UniRule"/>
</dbReference>
<dbReference type="PIRSF" id="PIRSF001619">
    <property type="entry name" value="Biotin_synth"/>
    <property type="match status" value="1"/>
</dbReference>
<reference evidence="20" key="1">
    <citation type="submission" date="2015-07" db="EMBL/GenBank/DDBJ databases">
        <title>Draft genome sequence of the purine-degrading Gottschalkia purinilyticum DSM 1384 (formerly Clostridium purinilyticum).</title>
        <authorList>
            <person name="Poehlein A."/>
            <person name="Schiel-Bengelsdorf B."/>
            <person name="Bengelsdorf F.R."/>
            <person name="Daniel R."/>
            <person name="Duerre P."/>
        </authorList>
    </citation>
    <scope>NUCLEOTIDE SEQUENCE [LARGE SCALE GENOMIC DNA]</scope>
    <source>
        <strain evidence="20">DSM 1384</strain>
    </source>
</reference>
<comment type="cofactor">
    <cofactor evidence="16 17">
        <name>[4Fe-4S] cluster</name>
        <dbReference type="ChEBI" id="CHEBI:49883"/>
    </cofactor>
    <text evidence="16 17">Binds 1 [4Fe-4S] cluster. The cluster is coordinated with 3 cysteines and an exchangeable S-adenosyl-L-methionine.</text>
</comment>
<evidence type="ECO:0000256" key="15">
    <source>
        <dbReference type="ARBA" id="ARBA00070199"/>
    </source>
</evidence>
<gene>
    <name evidence="16" type="primary">bioB</name>
    <name evidence="19" type="ORF">CLPU_15c00250</name>
</gene>
<dbReference type="FunFam" id="3.20.20.70:FF:000026">
    <property type="entry name" value="Biotin synthase"/>
    <property type="match status" value="1"/>
</dbReference>
<keyword evidence="12 16" id="KW-0411">Iron-sulfur</keyword>
<sequence length="327" mass="36970">MISYIEKLTNEILNGRKITYEEALNLINIDNNDLGILNVLFENANKIRDKFNGKKADLCTIMNAKSGKCSENCTFCAQSSHYNTGVEEYPLVSYDDAYKRAKEMEAKGAHRFSLVTSGRGMTDKELEDIIDIYKRLKENTTINLCTSLGIISYEQAKKLVEAGVTMYHHNVETSSDYYKNVCTTHSYDERIETIRNVKKAGMEVCCGGIIGMGESIEDRIKMAFEIRELEVESIPINILNPIKGTPLENNESLEPMEILKTMAVYRFIIPKSYIRYAGGRMLLEDTQNIGLRAGVNALLVGNYLTTIGNDIDQDKKMVEEEGLEIIY</sequence>
<dbReference type="SFLD" id="SFLDG01060">
    <property type="entry name" value="BATS_domain_containing"/>
    <property type="match status" value="1"/>
</dbReference>
<comment type="cofactor">
    <cofactor evidence="16">
        <name>[2Fe-2S] cluster</name>
        <dbReference type="ChEBI" id="CHEBI:190135"/>
    </cofactor>
    <text evidence="16">Binds 1 [2Fe-2S] cluster. The cluster is coordinated with 3 cysteines and 1 arginine.</text>
</comment>
<keyword evidence="6 16" id="KW-0808">Transferase</keyword>